<evidence type="ECO:0000313" key="4">
    <source>
        <dbReference type="EMBL" id="AWB67527.1"/>
    </source>
</evidence>
<gene>
    <name evidence="4" type="ORF">C2869_14235</name>
</gene>
<keyword evidence="3" id="KW-0963">Cytoplasm</keyword>
<evidence type="ECO:0000256" key="2">
    <source>
        <dbReference type="ARBA" id="ARBA00009035"/>
    </source>
</evidence>
<dbReference type="KEGG" id="cate:C2869_14235"/>
<sequence length="368" mass="41414">MSLQQVIIHELFKEKVKKGEVKKPTTYTLGSLLDVTKEPVEALINSIIKVYGSKGNISAQGTFDHGEAQLFHTFVTRFMKGEITFEKFSKLTMDKIVKEVKGLNFATGGYFVFSSYKSTSPNTHDNDMLLIAIVKKKNGIELKDLEPHTIQTVDLSKLHSAARINLTNYAEWKKDKNEDFSEINSYLSFIKPPGSKTDKVGYFIDALGCTNITHDKKATEDVLDAVSDYFDNNEKISPFRSEAVEIVASKILEMSKTSEREYSLDKVDDLVTTLIPEEVKDELDIGFTEFANNDPYNVSSRFKCNSTAALKCLKIKISDKGGDWTLNAKRHLIGTSESSDIQFDEKNKRLIITKLSESLIKDLKSDLS</sequence>
<dbReference type="Pfam" id="PF04245">
    <property type="entry name" value="NA37"/>
    <property type="match status" value="1"/>
</dbReference>
<evidence type="ECO:0000256" key="1">
    <source>
        <dbReference type="ARBA" id="ARBA00004453"/>
    </source>
</evidence>
<dbReference type="AlphaFoldDB" id="A0A2S0VTJ5"/>
<dbReference type="Proteomes" id="UP000244441">
    <property type="component" value="Chromosome"/>
</dbReference>
<dbReference type="GO" id="GO:0003727">
    <property type="term" value="F:single-stranded RNA binding"/>
    <property type="evidence" value="ECO:0007669"/>
    <property type="project" value="TreeGrafter"/>
</dbReference>
<comment type="similarity">
    <text evidence="2">Belongs to the YejK family.</text>
</comment>
<evidence type="ECO:0000256" key="3">
    <source>
        <dbReference type="ARBA" id="ARBA00022490"/>
    </source>
</evidence>
<accession>A0A2S0VTJ5</accession>
<dbReference type="PANTHER" id="PTHR38772:SF1">
    <property type="entry name" value="NUCLEOID-ASSOCIATED PROTEIN YEJK"/>
    <property type="match status" value="1"/>
</dbReference>
<dbReference type="OrthoDB" id="9131762at2"/>
<dbReference type="InterPro" id="IPR007358">
    <property type="entry name" value="Nucleoid_associated_NdpA"/>
</dbReference>
<dbReference type="PANTHER" id="PTHR38772">
    <property type="match status" value="1"/>
</dbReference>
<comment type="subcellular location">
    <subcellularLocation>
        <location evidence="1">Cytoplasm</location>
        <location evidence="1">Nucleoid</location>
    </subcellularLocation>
</comment>
<keyword evidence="5" id="KW-1185">Reference proteome</keyword>
<name>A0A2S0VTJ5_9ALTE</name>
<protein>
    <recommendedName>
        <fullName evidence="6">Nucleoid-associated protein</fullName>
    </recommendedName>
</protein>
<reference evidence="4 5" key="1">
    <citation type="submission" date="2018-01" db="EMBL/GenBank/DDBJ databases">
        <title>Genome sequence of a Cantenovulum-like bacteria.</title>
        <authorList>
            <person name="Tan W.R."/>
            <person name="Lau N.-S."/>
            <person name="Go F."/>
            <person name="Amirul A.-A.A."/>
        </authorList>
    </citation>
    <scope>NUCLEOTIDE SEQUENCE [LARGE SCALE GENOMIC DNA]</scope>
    <source>
        <strain evidence="4 5">CCB-QB4</strain>
    </source>
</reference>
<evidence type="ECO:0000313" key="5">
    <source>
        <dbReference type="Proteomes" id="UP000244441"/>
    </source>
</evidence>
<dbReference type="GO" id="GO:0003690">
    <property type="term" value="F:double-stranded DNA binding"/>
    <property type="evidence" value="ECO:0007669"/>
    <property type="project" value="TreeGrafter"/>
</dbReference>
<dbReference type="EMBL" id="CP026604">
    <property type="protein sequence ID" value="AWB67527.1"/>
    <property type="molecule type" value="Genomic_DNA"/>
</dbReference>
<dbReference type="GO" id="GO:0043590">
    <property type="term" value="C:bacterial nucleoid"/>
    <property type="evidence" value="ECO:0007669"/>
    <property type="project" value="TreeGrafter"/>
</dbReference>
<proteinExistence type="inferred from homology"/>
<dbReference type="RefSeq" id="WP_108603573.1">
    <property type="nucleotide sequence ID" value="NZ_CP026604.1"/>
</dbReference>
<organism evidence="4 5">
    <name type="scientific">Saccharobesus litoralis</name>
    <dbReference type="NCBI Taxonomy" id="2172099"/>
    <lineage>
        <taxon>Bacteria</taxon>
        <taxon>Pseudomonadati</taxon>
        <taxon>Pseudomonadota</taxon>
        <taxon>Gammaproteobacteria</taxon>
        <taxon>Alteromonadales</taxon>
        <taxon>Alteromonadaceae</taxon>
        <taxon>Saccharobesus</taxon>
    </lineage>
</organism>
<evidence type="ECO:0008006" key="6">
    <source>
        <dbReference type="Google" id="ProtNLM"/>
    </source>
</evidence>